<name>A0A8U0HXE0_9EURY</name>
<protein>
    <recommendedName>
        <fullName evidence="1">DUF8134 domain-containing protein</fullName>
    </recommendedName>
</protein>
<proteinExistence type="predicted"/>
<dbReference type="RefSeq" id="WP_248651606.1">
    <property type="nucleotide sequence ID" value="NZ_CP096659.1"/>
</dbReference>
<organism evidence="2 3">
    <name type="scientific">Halorussus limi</name>
    <dbReference type="NCBI Taxonomy" id="2938695"/>
    <lineage>
        <taxon>Archaea</taxon>
        <taxon>Methanobacteriati</taxon>
        <taxon>Methanobacteriota</taxon>
        <taxon>Stenosarchaea group</taxon>
        <taxon>Halobacteria</taxon>
        <taxon>Halobacteriales</taxon>
        <taxon>Haladaptataceae</taxon>
        <taxon>Halorussus</taxon>
    </lineage>
</organism>
<reference evidence="2 3" key="1">
    <citation type="submission" date="2022-04" db="EMBL/GenBank/DDBJ databases">
        <title>Diverse halophilic archaea isolated from saline environments.</title>
        <authorList>
            <person name="Cui H.-L."/>
        </authorList>
    </citation>
    <scope>NUCLEOTIDE SEQUENCE [LARGE SCALE GENOMIC DNA]</scope>
    <source>
        <strain evidence="2 3">XZYJT49</strain>
    </source>
</reference>
<evidence type="ECO:0000313" key="2">
    <source>
        <dbReference type="EMBL" id="UPV75568.1"/>
    </source>
</evidence>
<dbReference type="GeneID" id="72184682"/>
<dbReference type="Pfam" id="PF26455">
    <property type="entry name" value="DUF8134"/>
    <property type="match status" value="1"/>
</dbReference>
<evidence type="ECO:0000259" key="1">
    <source>
        <dbReference type="Pfam" id="PF26455"/>
    </source>
</evidence>
<sequence>MVVSIHQLDDGAWLSVNDSRSVPVSELWLLARHDFCECEPADFLAEGFVEVGVDWPDVEGRIAGQCVRCGASGVTDWLALGRVERATGEFRRVDPSSVHVPERRTRLATPAE</sequence>
<dbReference type="AlphaFoldDB" id="A0A8U0HXE0"/>
<evidence type="ECO:0000313" key="3">
    <source>
        <dbReference type="Proteomes" id="UP000830729"/>
    </source>
</evidence>
<gene>
    <name evidence="2" type="ORF">M0R89_05745</name>
</gene>
<dbReference type="InterPro" id="IPR058447">
    <property type="entry name" value="DUF8134"/>
</dbReference>
<dbReference type="KEGG" id="halx:M0R89_05745"/>
<accession>A0A8U0HXE0</accession>
<dbReference type="EMBL" id="CP096659">
    <property type="protein sequence ID" value="UPV75568.1"/>
    <property type="molecule type" value="Genomic_DNA"/>
</dbReference>
<keyword evidence="3" id="KW-1185">Reference proteome</keyword>
<dbReference type="Proteomes" id="UP000830729">
    <property type="component" value="Chromosome"/>
</dbReference>
<feature type="domain" description="DUF8134" evidence="1">
    <location>
        <begin position="1"/>
        <end position="106"/>
    </location>
</feature>